<dbReference type="Proteomes" id="UP000054248">
    <property type="component" value="Unassembled WGS sequence"/>
</dbReference>
<proteinExistence type="predicted"/>
<dbReference type="HOGENOM" id="CLU_630369_0_0_1"/>
<accession>A0A0C3LK29</accession>
<keyword evidence="2" id="KW-1185">Reference proteome</keyword>
<reference evidence="2" key="2">
    <citation type="submission" date="2015-01" db="EMBL/GenBank/DDBJ databases">
        <title>Evolutionary Origins and Diversification of the Mycorrhizal Mutualists.</title>
        <authorList>
            <consortium name="DOE Joint Genome Institute"/>
            <consortium name="Mycorrhizal Genomics Consortium"/>
            <person name="Kohler A."/>
            <person name="Kuo A."/>
            <person name="Nagy L.G."/>
            <person name="Floudas D."/>
            <person name="Copeland A."/>
            <person name="Barry K.W."/>
            <person name="Cichocki N."/>
            <person name="Veneault-Fourrey C."/>
            <person name="LaButti K."/>
            <person name="Lindquist E.A."/>
            <person name="Lipzen A."/>
            <person name="Lundell T."/>
            <person name="Morin E."/>
            <person name="Murat C."/>
            <person name="Riley R."/>
            <person name="Ohm R."/>
            <person name="Sun H."/>
            <person name="Tunlid A."/>
            <person name="Henrissat B."/>
            <person name="Grigoriev I.V."/>
            <person name="Hibbett D.S."/>
            <person name="Martin F."/>
        </authorList>
    </citation>
    <scope>NUCLEOTIDE SEQUENCE [LARGE SCALE GENOMIC DNA]</scope>
    <source>
        <strain evidence="2">MUT 4182</strain>
    </source>
</reference>
<reference evidence="1 2" key="1">
    <citation type="submission" date="2014-04" db="EMBL/GenBank/DDBJ databases">
        <authorList>
            <consortium name="DOE Joint Genome Institute"/>
            <person name="Kuo A."/>
            <person name="Girlanda M."/>
            <person name="Perotto S."/>
            <person name="Kohler A."/>
            <person name="Nagy L.G."/>
            <person name="Floudas D."/>
            <person name="Copeland A."/>
            <person name="Barry K.W."/>
            <person name="Cichocki N."/>
            <person name="Veneault-Fourrey C."/>
            <person name="LaButti K."/>
            <person name="Lindquist E.A."/>
            <person name="Lipzen A."/>
            <person name="Lundell T."/>
            <person name="Morin E."/>
            <person name="Murat C."/>
            <person name="Sun H."/>
            <person name="Tunlid A."/>
            <person name="Henrissat B."/>
            <person name="Grigoriev I.V."/>
            <person name="Hibbett D.S."/>
            <person name="Martin F."/>
            <person name="Nordberg H.P."/>
            <person name="Cantor M.N."/>
            <person name="Hua S.X."/>
        </authorList>
    </citation>
    <scope>NUCLEOTIDE SEQUENCE [LARGE SCALE GENOMIC DNA]</scope>
    <source>
        <strain evidence="1 2">MUT 4182</strain>
    </source>
</reference>
<dbReference type="EMBL" id="KN822943">
    <property type="protein sequence ID" value="KIO34408.1"/>
    <property type="molecule type" value="Genomic_DNA"/>
</dbReference>
<dbReference type="AlphaFoldDB" id="A0A0C3LK29"/>
<dbReference type="OrthoDB" id="3217767at2759"/>
<evidence type="ECO:0000313" key="2">
    <source>
        <dbReference type="Proteomes" id="UP000054248"/>
    </source>
</evidence>
<sequence length="435" mass="49265">MSFVPAYVLQLSTEAVLEIIERIPNPLDILALSLASKWFAEIVRDEWTWRRHLALGAWNVDVIIRHSQTGAEGGTSDNIWIKLARAACHRWDVLHPGYYQNPTHRGWRLWERVARPGHIKKLAAVTSENDSDLRKLVAQPGYIKKLAVVTSEIDSDSPFFEGTEDVAHCLASHRPGNAENELISYQRLVTITRYMYHANGLLVPTPADVLLGKAFEPGYQQWPIIYSSQTVNRRDLSVYNMVADRFKFKRLCRSGDPRALRYINQALIILMALFKNMIWCVANQSPQGIDYRRALPRRCLPDTTWLTTSAKNFLPWIGPQGQSWWSLDTGPMILEGYYAYHSSATGGSPLDAPMTMTLLRGQNSDEFRGTGQDGVGDFSINGTVDGAVVTFHKRYQPWLSWQYSGILLPWALAGVWQRPESSGNPDGNFCLWLVE</sequence>
<organism evidence="1 2">
    <name type="scientific">Tulasnella calospora MUT 4182</name>
    <dbReference type="NCBI Taxonomy" id="1051891"/>
    <lineage>
        <taxon>Eukaryota</taxon>
        <taxon>Fungi</taxon>
        <taxon>Dikarya</taxon>
        <taxon>Basidiomycota</taxon>
        <taxon>Agaricomycotina</taxon>
        <taxon>Agaricomycetes</taxon>
        <taxon>Cantharellales</taxon>
        <taxon>Tulasnellaceae</taxon>
        <taxon>Tulasnella</taxon>
    </lineage>
</organism>
<evidence type="ECO:0008006" key="3">
    <source>
        <dbReference type="Google" id="ProtNLM"/>
    </source>
</evidence>
<protein>
    <recommendedName>
        <fullName evidence="3">F-box domain-containing protein</fullName>
    </recommendedName>
</protein>
<evidence type="ECO:0000313" key="1">
    <source>
        <dbReference type="EMBL" id="KIO34408.1"/>
    </source>
</evidence>
<name>A0A0C3LK29_9AGAM</name>
<gene>
    <name evidence="1" type="ORF">M407DRAFT_218609</name>
</gene>
<dbReference type="SUPFAM" id="SSF81383">
    <property type="entry name" value="F-box domain"/>
    <property type="match status" value="1"/>
</dbReference>
<dbReference type="InterPro" id="IPR036047">
    <property type="entry name" value="F-box-like_dom_sf"/>
</dbReference>